<dbReference type="EMBL" id="CP134050">
    <property type="protein sequence ID" value="WNC16317.1"/>
    <property type="molecule type" value="Genomic_DNA"/>
</dbReference>
<protein>
    <submittedName>
        <fullName evidence="1">Uncharacterized protein</fullName>
    </submittedName>
</protein>
<sequence>MKKISSASVLGKAYFLSYLRLVMKSRGFDLNQAATYTLHTFFQGDLCAFGQQTYEHYQSALEELRDAPGPY</sequence>
<dbReference type="Proteomes" id="UP001256827">
    <property type="component" value="Chromosome"/>
</dbReference>
<organism evidence="1 2">
    <name type="scientific">Brevibacillus brevis</name>
    <name type="common">Bacillus brevis</name>
    <dbReference type="NCBI Taxonomy" id="1393"/>
    <lineage>
        <taxon>Bacteria</taxon>
        <taxon>Bacillati</taxon>
        <taxon>Bacillota</taxon>
        <taxon>Bacilli</taxon>
        <taxon>Bacillales</taxon>
        <taxon>Paenibacillaceae</taxon>
        <taxon>Brevibacillus</taxon>
    </lineage>
</organism>
<proteinExistence type="predicted"/>
<name>A0ABY9TBM8_BREBE</name>
<reference evidence="1 2" key="1">
    <citation type="submission" date="2023-09" db="EMBL/GenBank/DDBJ databases">
        <title>Complete Genome and Methylome dissection of Bacillus brevis NEB573 original source of BbsI restriction endonuclease.</title>
        <authorList>
            <person name="Fomenkov A."/>
            <person name="Roberts R.D."/>
        </authorList>
    </citation>
    <scope>NUCLEOTIDE SEQUENCE [LARGE SCALE GENOMIC DNA]</scope>
    <source>
        <strain evidence="1 2">NEB573</strain>
    </source>
</reference>
<evidence type="ECO:0000313" key="2">
    <source>
        <dbReference type="Proteomes" id="UP001256827"/>
    </source>
</evidence>
<gene>
    <name evidence="1" type="ORF">RGB73_08385</name>
</gene>
<dbReference type="RefSeq" id="WP_310770874.1">
    <property type="nucleotide sequence ID" value="NZ_CP134050.1"/>
</dbReference>
<accession>A0ABY9TBM8</accession>
<keyword evidence="2" id="KW-1185">Reference proteome</keyword>
<evidence type="ECO:0000313" key="1">
    <source>
        <dbReference type="EMBL" id="WNC16317.1"/>
    </source>
</evidence>